<dbReference type="Gene3D" id="3.40.50.300">
    <property type="entry name" value="P-loop containing nucleotide triphosphate hydrolases"/>
    <property type="match status" value="1"/>
</dbReference>
<feature type="coiled-coil region" evidence="5">
    <location>
        <begin position="1126"/>
        <end position="1153"/>
    </location>
</feature>
<dbReference type="InterPro" id="IPR049730">
    <property type="entry name" value="SNF2/RAD54-like_C"/>
</dbReference>
<feature type="region of interest" description="Disordered" evidence="6">
    <location>
        <begin position="151"/>
        <end position="183"/>
    </location>
</feature>
<reference evidence="9 10" key="1">
    <citation type="submission" date="2019-11" db="EMBL/GenBank/DDBJ databases">
        <title>Comparative genomics of hydrocarbon-degrading Desulfosarcina strains.</title>
        <authorList>
            <person name="Watanabe M."/>
            <person name="Kojima H."/>
            <person name="Fukui M."/>
        </authorList>
    </citation>
    <scope>NUCLEOTIDE SEQUENCE [LARGE SCALE GENOMIC DNA]</scope>
    <source>
        <strain evidence="10">oXyS1</strain>
    </source>
</reference>
<keyword evidence="5" id="KW-0175">Coiled coil</keyword>
<evidence type="ECO:0000256" key="2">
    <source>
        <dbReference type="ARBA" id="ARBA00022801"/>
    </source>
</evidence>
<keyword evidence="10" id="KW-1185">Reference proteome</keyword>
<dbReference type="EMBL" id="AP021879">
    <property type="protein sequence ID" value="BBO89909.1"/>
    <property type="molecule type" value="Genomic_DNA"/>
</dbReference>
<accession>A0A5K8ABM6</accession>
<sequence length="1199" mass="137923">MADLLENNSMQVSMAHLLSEASKNLARFLEKVLPGLFGDWWNEAVVNILSFQQRRRVKERGINSLASLDLAALLRVLDQNWYQISTKLELTSEARHFVKEMQTVRNRWAHAGSEGFPVDDVYRDLDTLQRFAVVVETDESLLDEVRETKASLLSKERPGPDQDGAVLESPSPEAPGSDTEFTPGQIVHLKSNPTMRGAVVSSIPGKPENRFLVFMDGETHTYYASQLKAEDRPEDESRFLPCVEFHSYLTALQIRYPGLSTLYSLNAARVDFIPYQFRPVLRFIRSDRPRLLVADGVGVGKTIEAGLILRELQARRDIRSILIICPRPLVTERKWQIEMKRFEERFVHLDGPTLRYCINEMDLEGIWPEQHHRIIIPYPLFDEALLYGSDGKRKRKKGLLDLDPPPRFDLVIVDEAHHIRNQDTFSHKAVRFFCDHTEAVIFLTATPIQLGNHDLFVLLHTLRPDLIIDQESFEHMSEPNPFINQAVALARAQEPEWAIQAKEALDNAAGTPWGQSILIHNPEFNRINVRLAEGQIGLEERVQLITELEALHTFSGIINRTRRRDIGEFTVRKPETVIVEFTPNQKDLHDELLQIQAEIFSRLHGDVNVKFMMTTIRRQAASCLFGLAPFLEEILSRHLDELSWEEADNTEFVPKSDAVDSIESRIQAILGKARDLDPYDPKLDALRNVIRDKQKLPNNKVMLFSSFRHTLHYLYEHLKTDGFRVGLIHGGTPDEDRVELRNRFELPPNQDDGLDILLFSEIGCEGLDYQFCDCIVNYDLPWNPMRVEQRIGRIDRNGQKSESVAIFNLITPGTVDADIYERCLVRIGVFNNALGGSEEILGEITREIRSIAENFSLNEIERGEQLQQLADNKIRLIQEQDELEQKQLELFGIRLPQDQMKREIEQASSYWLSPISIRRLITIYLQRTCGRNQEFILGEKALKTLRLSQEARNNLLRDFRKIPRQNTTVYREWENWLKGGNPHLLITFDSECASQHPEAVFIMPLHPLVKQSAAIFDTKKRVITVLRAKNNDVPKGNYEFAIYQWRFHGVREDLVLQPVASTDAVTKHLSRLLETAESIPTERADAPEQNIWDGLDAQHHKMWSEARTQHQRRTQELAEYRRESLTTSHKARIALLEEQLELATNEKIQKMRRSQIAAAEADYARRIQDLDIAIERAEISAEPVAYGVIQIIGDVVYAE</sequence>
<dbReference type="SUPFAM" id="SSF52540">
    <property type="entry name" value="P-loop containing nucleoside triphosphate hydrolases"/>
    <property type="match status" value="2"/>
</dbReference>
<name>A0A5K8ABM6_9BACT</name>
<dbReference type="InterPro" id="IPR038718">
    <property type="entry name" value="SNF2-like_sf"/>
</dbReference>
<dbReference type="CDD" id="cd18793">
    <property type="entry name" value="SF2_C_SNF"/>
    <property type="match status" value="1"/>
</dbReference>
<evidence type="ECO:0000256" key="4">
    <source>
        <dbReference type="ARBA" id="ARBA00022840"/>
    </source>
</evidence>
<dbReference type="PROSITE" id="PS51194">
    <property type="entry name" value="HELICASE_CTER"/>
    <property type="match status" value="1"/>
</dbReference>
<keyword evidence="4" id="KW-0067">ATP-binding</keyword>
<dbReference type="InterPro" id="IPR014001">
    <property type="entry name" value="Helicase_ATP-bd"/>
</dbReference>
<evidence type="ECO:0000256" key="3">
    <source>
        <dbReference type="ARBA" id="ARBA00022806"/>
    </source>
</evidence>
<dbReference type="GO" id="GO:0004386">
    <property type="term" value="F:helicase activity"/>
    <property type="evidence" value="ECO:0007669"/>
    <property type="project" value="UniProtKB-KW"/>
</dbReference>
<feature type="domain" description="Helicase C-terminal" evidence="8">
    <location>
        <begin position="682"/>
        <end position="848"/>
    </location>
</feature>
<dbReference type="Pfam" id="PF00176">
    <property type="entry name" value="SNF2-rel_dom"/>
    <property type="match status" value="1"/>
</dbReference>
<dbReference type="InterPro" id="IPR001650">
    <property type="entry name" value="Helicase_C-like"/>
</dbReference>
<dbReference type="CDD" id="cd18011">
    <property type="entry name" value="DEXDc_RapA"/>
    <property type="match status" value="1"/>
</dbReference>
<evidence type="ECO:0000259" key="7">
    <source>
        <dbReference type="PROSITE" id="PS51192"/>
    </source>
</evidence>
<dbReference type="Proteomes" id="UP000422108">
    <property type="component" value="Chromosome"/>
</dbReference>
<gene>
    <name evidence="9" type="ORF">DSCOOX_30890</name>
</gene>
<proteinExistence type="predicted"/>
<dbReference type="RefSeq" id="WP_197743331.1">
    <property type="nucleotide sequence ID" value="NZ_AP021879.1"/>
</dbReference>
<dbReference type="InterPro" id="IPR000330">
    <property type="entry name" value="SNF2_N"/>
</dbReference>
<evidence type="ECO:0000313" key="10">
    <source>
        <dbReference type="Proteomes" id="UP000422108"/>
    </source>
</evidence>
<dbReference type="PROSITE" id="PS51192">
    <property type="entry name" value="HELICASE_ATP_BIND_1"/>
    <property type="match status" value="1"/>
</dbReference>
<dbReference type="PANTHER" id="PTHR45766">
    <property type="entry name" value="DNA ANNEALING HELICASE AND ENDONUCLEASE ZRANB3 FAMILY MEMBER"/>
    <property type="match status" value="1"/>
</dbReference>
<evidence type="ECO:0000256" key="5">
    <source>
        <dbReference type="SAM" id="Coils"/>
    </source>
</evidence>
<evidence type="ECO:0000313" key="9">
    <source>
        <dbReference type="EMBL" id="BBO89909.1"/>
    </source>
</evidence>
<keyword evidence="2" id="KW-0378">Hydrolase</keyword>
<dbReference type="AlphaFoldDB" id="A0A5K8ABM6"/>
<dbReference type="GO" id="GO:0005524">
    <property type="term" value="F:ATP binding"/>
    <property type="evidence" value="ECO:0007669"/>
    <property type="project" value="UniProtKB-KW"/>
</dbReference>
<dbReference type="GO" id="GO:0016787">
    <property type="term" value="F:hydrolase activity"/>
    <property type="evidence" value="ECO:0007669"/>
    <property type="project" value="UniProtKB-KW"/>
</dbReference>
<dbReference type="Pfam" id="PF00271">
    <property type="entry name" value="Helicase_C"/>
    <property type="match status" value="1"/>
</dbReference>
<keyword evidence="3" id="KW-0347">Helicase</keyword>
<dbReference type="InterPro" id="IPR027417">
    <property type="entry name" value="P-loop_NTPase"/>
</dbReference>
<protein>
    <recommendedName>
        <fullName evidence="11">Helicase</fullName>
    </recommendedName>
</protein>
<evidence type="ECO:0000259" key="8">
    <source>
        <dbReference type="PROSITE" id="PS51194"/>
    </source>
</evidence>
<feature type="domain" description="Helicase ATP-binding" evidence="7">
    <location>
        <begin position="282"/>
        <end position="465"/>
    </location>
</feature>
<dbReference type="SMART" id="SM00487">
    <property type="entry name" value="DEXDc"/>
    <property type="match status" value="1"/>
</dbReference>
<dbReference type="Gene3D" id="3.40.50.10810">
    <property type="entry name" value="Tandem AAA-ATPase domain"/>
    <property type="match status" value="1"/>
</dbReference>
<keyword evidence="1" id="KW-0547">Nucleotide-binding</keyword>
<dbReference type="SMART" id="SM00490">
    <property type="entry name" value="HELICc"/>
    <property type="match status" value="1"/>
</dbReference>
<evidence type="ECO:0000256" key="6">
    <source>
        <dbReference type="SAM" id="MobiDB-lite"/>
    </source>
</evidence>
<dbReference type="PANTHER" id="PTHR45766:SF6">
    <property type="entry name" value="SWI_SNF-RELATED MATRIX-ASSOCIATED ACTIN-DEPENDENT REGULATOR OF CHROMATIN SUBFAMILY A-LIKE PROTEIN 1"/>
    <property type="match status" value="1"/>
</dbReference>
<organism evidence="9 10">
    <name type="scientific">Desulfosarcina ovata subsp. ovata</name>
    <dbReference type="NCBI Taxonomy" id="2752305"/>
    <lineage>
        <taxon>Bacteria</taxon>
        <taxon>Pseudomonadati</taxon>
        <taxon>Thermodesulfobacteriota</taxon>
        <taxon>Desulfobacteria</taxon>
        <taxon>Desulfobacterales</taxon>
        <taxon>Desulfosarcinaceae</taxon>
        <taxon>Desulfosarcina</taxon>
    </lineage>
</organism>
<evidence type="ECO:0008006" key="11">
    <source>
        <dbReference type="Google" id="ProtNLM"/>
    </source>
</evidence>
<dbReference type="Pfam" id="PF18731">
    <property type="entry name" value="HEPN_Swt1"/>
    <property type="match status" value="1"/>
</dbReference>
<feature type="compositionally biased region" description="Basic and acidic residues" evidence="6">
    <location>
        <begin position="151"/>
        <end position="160"/>
    </location>
</feature>
<evidence type="ECO:0000256" key="1">
    <source>
        <dbReference type="ARBA" id="ARBA00022741"/>
    </source>
</evidence>
<dbReference type="InterPro" id="IPR057342">
    <property type="entry name" value="DEXDc_RapA"/>
</dbReference>
<dbReference type="InterPro" id="IPR041650">
    <property type="entry name" value="HEPN_Swt1"/>
</dbReference>